<dbReference type="GO" id="GO:0016788">
    <property type="term" value="F:hydrolase activity, acting on ester bonds"/>
    <property type="evidence" value="ECO:0007669"/>
    <property type="project" value="InterPro"/>
</dbReference>
<dbReference type="InterPro" id="IPR015991">
    <property type="entry name" value="TatD/YcfH-like"/>
</dbReference>
<feature type="binding site" evidence="3">
    <location>
        <position position="93"/>
    </location>
    <ligand>
        <name>a divalent metal cation</name>
        <dbReference type="ChEBI" id="CHEBI:60240"/>
        <label>1</label>
    </ligand>
</feature>
<feature type="binding site" evidence="3">
    <location>
        <position position="209"/>
    </location>
    <ligand>
        <name>a divalent metal cation</name>
        <dbReference type="ChEBI" id="CHEBI:60240"/>
        <label>1</label>
    </ligand>
</feature>
<proteinExistence type="predicted"/>
<feature type="binding site" evidence="3">
    <location>
        <position position="12"/>
    </location>
    <ligand>
        <name>a divalent metal cation</name>
        <dbReference type="ChEBI" id="CHEBI:60240"/>
        <label>1</label>
    </ligand>
</feature>
<name>A0A1G2U4H2_9BACT</name>
<dbReference type="PANTHER" id="PTHR46124">
    <property type="entry name" value="D-AMINOACYL-TRNA DEACYLASE"/>
    <property type="match status" value="1"/>
</dbReference>
<dbReference type="Gene3D" id="3.20.20.140">
    <property type="entry name" value="Metal-dependent hydrolases"/>
    <property type="match status" value="1"/>
</dbReference>
<dbReference type="InterPro" id="IPR032466">
    <property type="entry name" value="Metal_Hydrolase"/>
</dbReference>
<dbReference type="Pfam" id="PF01026">
    <property type="entry name" value="TatD_DNase"/>
    <property type="match status" value="1"/>
</dbReference>
<organism evidence="4 5">
    <name type="scientific">Candidatus Zambryskibacteria bacterium RIFCSPLOWO2_01_FULL_45_21</name>
    <dbReference type="NCBI Taxonomy" id="1802761"/>
    <lineage>
        <taxon>Bacteria</taxon>
        <taxon>Candidatus Zambryskiibacteriota</taxon>
    </lineage>
</organism>
<dbReference type="GO" id="GO:0005829">
    <property type="term" value="C:cytosol"/>
    <property type="evidence" value="ECO:0007669"/>
    <property type="project" value="TreeGrafter"/>
</dbReference>
<sequence length="263" mass="29771">MKKPNYFDVHSHLNFPQYDVDREEAIARMEEGGVSTITVGTDAETSRSAVDLSKKSENLFATIGIHPDGDLAQWNDEFFRSLISHPKVVGVGECGFDYARTGDSTTDKIKNQKELFSRQIELALEFGKPLMVHCRNAYEDVYDVLLSYSRKYGDRLSGDMHFFAADVATAKKFLDINFFLSFTGVVTFASSYEEVVKFAPLDRILAETDSPFVTPIPHRGKRNEPIFVEEVVKKISAIRNSDFETTRKKLVDNALLLFSIRTD</sequence>
<dbReference type="PROSITE" id="PS01090">
    <property type="entry name" value="TATD_2"/>
    <property type="match status" value="1"/>
</dbReference>
<feature type="binding site" evidence="3">
    <location>
        <position position="161"/>
    </location>
    <ligand>
        <name>a divalent metal cation</name>
        <dbReference type="ChEBI" id="CHEBI:60240"/>
        <label>2</label>
    </ligand>
</feature>
<dbReference type="EMBL" id="MHWE01000007">
    <property type="protein sequence ID" value="OHB04379.1"/>
    <property type="molecule type" value="Genomic_DNA"/>
</dbReference>
<dbReference type="InterPro" id="IPR001130">
    <property type="entry name" value="TatD-like"/>
</dbReference>
<dbReference type="PANTHER" id="PTHR46124:SF2">
    <property type="entry name" value="D-AMINOACYL-TRNA DEACYLASE"/>
    <property type="match status" value="1"/>
</dbReference>
<dbReference type="PIRSF" id="PIRSF005902">
    <property type="entry name" value="DNase_TatD"/>
    <property type="match status" value="1"/>
</dbReference>
<protein>
    <recommendedName>
        <fullName evidence="6">Hydrolase TatD</fullName>
    </recommendedName>
</protein>
<dbReference type="GO" id="GO:0046872">
    <property type="term" value="F:metal ion binding"/>
    <property type="evidence" value="ECO:0007669"/>
    <property type="project" value="UniProtKB-KW"/>
</dbReference>
<keyword evidence="2" id="KW-0378">Hydrolase</keyword>
<dbReference type="Proteomes" id="UP000176800">
    <property type="component" value="Unassembled WGS sequence"/>
</dbReference>
<dbReference type="AlphaFoldDB" id="A0A1G2U4H2"/>
<dbReference type="GO" id="GO:0004536">
    <property type="term" value="F:DNA nuclease activity"/>
    <property type="evidence" value="ECO:0007669"/>
    <property type="project" value="InterPro"/>
</dbReference>
<gene>
    <name evidence="4" type="ORF">A3B14_01875</name>
</gene>
<keyword evidence="1 3" id="KW-0479">Metal-binding</keyword>
<evidence type="ECO:0008006" key="6">
    <source>
        <dbReference type="Google" id="ProtNLM"/>
    </source>
</evidence>
<feature type="binding site" evidence="3">
    <location>
        <position position="10"/>
    </location>
    <ligand>
        <name>a divalent metal cation</name>
        <dbReference type="ChEBI" id="CHEBI:60240"/>
        <label>1</label>
    </ligand>
</feature>
<dbReference type="SUPFAM" id="SSF51556">
    <property type="entry name" value="Metallo-dependent hydrolases"/>
    <property type="match status" value="1"/>
</dbReference>
<evidence type="ECO:0000256" key="2">
    <source>
        <dbReference type="ARBA" id="ARBA00022801"/>
    </source>
</evidence>
<dbReference type="CDD" id="cd01310">
    <property type="entry name" value="TatD_DNAse"/>
    <property type="match status" value="1"/>
</dbReference>
<dbReference type="NCBIfam" id="TIGR00010">
    <property type="entry name" value="YchF/TatD family DNA exonuclease"/>
    <property type="match status" value="1"/>
</dbReference>
<evidence type="ECO:0000313" key="5">
    <source>
        <dbReference type="Proteomes" id="UP000176800"/>
    </source>
</evidence>
<feature type="binding site" evidence="3">
    <location>
        <position position="133"/>
    </location>
    <ligand>
        <name>a divalent metal cation</name>
        <dbReference type="ChEBI" id="CHEBI:60240"/>
        <label>2</label>
    </ligand>
</feature>
<evidence type="ECO:0000256" key="1">
    <source>
        <dbReference type="ARBA" id="ARBA00022723"/>
    </source>
</evidence>
<comment type="caution">
    <text evidence="4">The sequence shown here is derived from an EMBL/GenBank/DDBJ whole genome shotgun (WGS) entry which is preliminary data.</text>
</comment>
<dbReference type="InterPro" id="IPR018228">
    <property type="entry name" value="DNase_TatD-rel_CS"/>
</dbReference>
<dbReference type="FunFam" id="3.20.20.140:FF:000005">
    <property type="entry name" value="TatD family hydrolase"/>
    <property type="match status" value="1"/>
</dbReference>
<evidence type="ECO:0000256" key="3">
    <source>
        <dbReference type="PIRSR" id="PIRSR005902-1"/>
    </source>
</evidence>
<accession>A0A1G2U4H2</accession>
<evidence type="ECO:0000313" key="4">
    <source>
        <dbReference type="EMBL" id="OHB04379.1"/>
    </source>
</evidence>
<reference evidence="4 5" key="1">
    <citation type="journal article" date="2016" name="Nat. Commun.">
        <title>Thousands of microbial genomes shed light on interconnected biogeochemical processes in an aquifer system.</title>
        <authorList>
            <person name="Anantharaman K."/>
            <person name="Brown C.T."/>
            <person name="Hug L.A."/>
            <person name="Sharon I."/>
            <person name="Castelle C.J."/>
            <person name="Probst A.J."/>
            <person name="Thomas B.C."/>
            <person name="Singh A."/>
            <person name="Wilkins M.J."/>
            <person name="Karaoz U."/>
            <person name="Brodie E.L."/>
            <person name="Williams K.H."/>
            <person name="Hubbard S.S."/>
            <person name="Banfield J.F."/>
        </authorList>
    </citation>
    <scope>NUCLEOTIDE SEQUENCE [LARGE SCALE GENOMIC DNA]</scope>
</reference>